<feature type="transmembrane region" description="Helical" evidence="1">
    <location>
        <begin position="133"/>
        <end position="153"/>
    </location>
</feature>
<keyword evidence="1" id="KW-0812">Transmembrane</keyword>
<dbReference type="AlphaFoldDB" id="A0A9D1Z9U3"/>
<keyword evidence="1" id="KW-0472">Membrane</keyword>
<name>A0A9D1Z9U3_9FIRM</name>
<reference evidence="2" key="1">
    <citation type="journal article" date="2021" name="PeerJ">
        <title>Extensive microbial diversity within the chicken gut microbiome revealed by metagenomics and culture.</title>
        <authorList>
            <person name="Gilroy R."/>
            <person name="Ravi A."/>
            <person name="Getino M."/>
            <person name="Pursley I."/>
            <person name="Horton D.L."/>
            <person name="Alikhan N.F."/>
            <person name="Baker D."/>
            <person name="Gharbi K."/>
            <person name="Hall N."/>
            <person name="Watson M."/>
            <person name="Adriaenssens E.M."/>
            <person name="Foster-Nyarko E."/>
            <person name="Jarju S."/>
            <person name="Secka A."/>
            <person name="Antonio M."/>
            <person name="Oren A."/>
            <person name="Chaudhuri R.R."/>
            <person name="La Ragione R."/>
            <person name="Hildebrand F."/>
            <person name="Pallen M.J."/>
        </authorList>
    </citation>
    <scope>NUCLEOTIDE SEQUENCE</scope>
    <source>
        <strain evidence="2">CHK199-9574</strain>
    </source>
</reference>
<evidence type="ECO:0000313" key="2">
    <source>
        <dbReference type="EMBL" id="HIY78805.1"/>
    </source>
</evidence>
<feature type="transmembrane region" description="Helical" evidence="1">
    <location>
        <begin position="184"/>
        <end position="204"/>
    </location>
</feature>
<evidence type="ECO:0000256" key="1">
    <source>
        <dbReference type="SAM" id="Phobius"/>
    </source>
</evidence>
<protein>
    <submittedName>
        <fullName evidence="2">DUF2238 domain-containing protein</fullName>
    </submittedName>
</protein>
<feature type="transmembrane region" description="Helical" evidence="1">
    <location>
        <begin position="104"/>
        <end position="121"/>
    </location>
</feature>
<organism evidence="2 3">
    <name type="scientific">Candidatus Borkfalkia excrementavium</name>
    <dbReference type="NCBI Taxonomy" id="2838505"/>
    <lineage>
        <taxon>Bacteria</taxon>
        <taxon>Bacillati</taxon>
        <taxon>Bacillota</taxon>
        <taxon>Clostridia</taxon>
        <taxon>Christensenellales</taxon>
        <taxon>Christensenellaceae</taxon>
        <taxon>Candidatus Borkfalkia</taxon>
    </lineage>
</organism>
<feature type="transmembrane region" description="Helical" evidence="1">
    <location>
        <begin position="46"/>
        <end position="66"/>
    </location>
</feature>
<dbReference type="InterPro" id="IPR014509">
    <property type="entry name" value="YjdF-like"/>
</dbReference>
<feature type="transmembrane region" description="Helical" evidence="1">
    <location>
        <begin position="12"/>
        <end position="34"/>
    </location>
</feature>
<keyword evidence="1" id="KW-1133">Transmembrane helix</keyword>
<evidence type="ECO:0000313" key="3">
    <source>
        <dbReference type="Proteomes" id="UP000824135"/>
    </source>
</evidence>
<gene>
    <name evidence="2" type="ORF">H9728_07135</name>
</gene>
<proteinExistence type="predicted"/>
<comment type="caution">
    <text evidence="2">The sequence shown here is derived from an EMBL/GenBank/DDBJ whole genome shotgun (WGS) entry which is preliminary data.</text>
</comment>
<dbReference type="Proteomes" id="UP000824135">
    <property type="component" value="Unassembled WGS sequence"/>
</dbReference>
<feature type="transmembrane region" description="Helical" evidence="1">
    <location>
        <begin position="73"/>
        <end position="92"/>
    </location>
</feature>
<sequence length="235" mass="26251">MEEAKQKTPISGFRLALLIVSGALAMFSLAYFIYIAASGNDPYNKFMTTLLETLMFLVPIAAHLIFKNKITDFTIAFYVIFLFVASFLGQVLRFNTHFPWYDKFAHFTFGYVGCVIGLFVVCKLADYDSLRPVFVAIFVFCVSMMCAAVWEIMEFISSRFLGQTAQGAPQLTESGKYVVDITDTMLDIISNLGGAVLFLAHYIAHKVSKKSLLMGAIVKDFNQKPETAKETAEQA</sequence>
<dbReference type="Pfam" id="PF09997">
    <property type="entry name" value="DUF2238"/>
    <property type="match status" value="1"/>
</dbReference>
<dbReference type="EMBL" id="DXCO01000042">
    <property type="protein sequence ID" value="HIY78805.1"/>
    <property type="molecule type" value="Genomic_DNA"/>
</dbReference>
<reference evidence="2" key="2">
    <citation type="submission" date="2021-04" db="EMBL/GenBank/DDBJ databases">
        <authorList>
            <person name="Gilroy R."/>
        </authorList>
    </citation>
    <scope>NUCLEOTIDE SEQUENCE</scope>
    <source>
        <strain evidence="2">CHK199-9574</strain>
    </source>
</reference>
<accession>A0A9D1Z9U3</accession>